<dbReference type="PANTHER" id="PTHR43591">
    <property type="entry name" value="METHYLTRANSFERASE"/>
    <property type="match status" value="1"/>
</dbReference>
<dbReference type="InParanoid" id="A0A136IPR2"/>
<name>A0A136IPR2_9PEZI</name>
<dbReference type="EMBL" id="KQ964265">
    <property type="protein sequence ID" value="KXJ86848.1"/>
    <property type="molecule type" value="Genomic_DNA"/>
</dbReference>
<feature type="compositionally biased region" description="Low complexity" evidence="2">
    <location>
        <begin position="14"/>
        <end position="41"/>
    </location>
</feature>
<evidence type="ECO:0000256" key="2">
    <source>
        <dbReference type="SAM" id="MobiDB-lite"/>
    </source>
</evidence>
<keyword evidence="4" id="KW-1185">Reference proteome</keyword>
<dbReference type="InterPro" id="IPR029063">
    <property type="entry name" value="SAM-dependent_MTases_sf"/>
</dbReference>
<reference evidence="4" key="1">
    <citation type="submission" date="2016-02" db="EMBL/GenBank/DDBJ databases">
        <title>Draft genome sequence of Microdochium bolleyi, a fungal endophyte of beachgrass.</title>
        <authorList>
            <consortium name="DOE Joint Genome Institute"/>
            <person name="David A.S."/>
            <person name="May G."/>
            <person name="Haridas S."/>
            <person name="Lim J."/>
            <person name="Wang M."/>
            <person name="Labutti K."/>
            <person name="Lipzen A."/>
            <person name="Barry K."/>
            <person name="Grigoriev I.V."/>
        </authorList>
    </citation>
    <scope>NUCLEOTIDE SEQUENCE [LARGE SCALE GENOMIC DNA]</scope>
    <source>
        <strain evidence="4">J235TASD1</strain>
    </source>
</reference>
<keyword evidence="3" id="KW-0808">Transferase</keyword>
<dbReference type="GO" id="GO:0032259">
    <property type="term" value="P:methylation"/>
    <property type="evidence" value="ECO:0007669"/>
    <property type="project" value="UniProtKB-KW"/>
</dbReference>
<dbReference type="Gene3D" id="3.40.50.150">
    <property type="entry name" value="Vaccinia Virus protein VP39"/>
    <property type="match status" value="1"/>
</dbReference>
<keyword evidence="3" id="KW-0489">Methyltransferase</keyword>
<evidence type="ECO:0000313" key="3">
    <source>
        <dbReference type="EMBL" id="KXJ86848.1"/>
    </source>
</evidence>
<dbReference type="Pfam" id="PF13489">
    <property type="entry name" value="Methyltransf_23"/>
    <property type="match status" value="1"/>
</dbReference>
<dbReference type="STRING" id="196109.A0A136IPR2"/>
<proteinExistence type="inferred from homology"/>
<feature type="region of interest" description="Disordered" evidence="2">
    <location>
        <begin position="1"/>
        <end position="72"/>
    </location>
</feature>
<accession>A0A136IPR2</accession>
<comment type="similarity">
    <text evidence="1">Belongs to the methyltransferase superfamily. LaeA methyltransferase family.</text>
</comment>
<dbReference type="CDD" id="cd02440">
    <property type="entry name" value="AdoMet_MTases"/>
    <property type="match status" value="1"/>
</dbReference>
<dbReference type="AlphaFoldDB" id="A0A136IPR2"/>
<dbReference type="PANTHER" id="PTHR43591:SF10">
    <property type="entry name" value="ABC TRANSMEMBRANE TYPE-1 DOMAIN-CONTAINING PROTEIN-RELATED"/>
    <property type="match status" value="1"/>
</dbReference>
<protein>
    <submittedName>
        <fullName evidence="3">S-adenosyl-L-methionine-dependent methyltransferase</fullName>
    </submittedName>
</protein>
<gene>
    <name evidence="3" type="ORF">Micbo1qcDRAFT_152348</name>
</gene>
<dbReference type="OrthoDB" id="2013972at2759"/>
<dbReference type="SUPFAM" id="SSF53335">
    <property type="entry name" value="S-adenosyl-L-methionine-dependent methyltransferases"/>
    <property type="match status" value="1"/>
</dbReference>
<evidence type="ECO:0000256" key="1">
    <source>
        <dbReference type="ARBA" id="ARBA00038158"/>
    </source>
</evidence>
<organism evidence="3 4">
    <name type="scientific">Microdochium bolleyi</name>
    <dbReference type="NCBI Taxonomy" id="196109"/>
    <lineage>
        <taxon>Eukaryota</taxon>
        <taxon>Fungi</taxon>
        <taxon>Dikarya</taxon>
        <taxon>Ascomycota</taxon>
        <taxon>Pezizomycotina</taxon>
        <taxon>Sordariomycetes</taxon>
        <taxon>Xylariomycetidae</taxon>
        <taxon>Xylariales</taxon>
        <taxon>Microdochiaceae</taxon>
        <taxon>Microdochium</taxon>
    </lineage>
</organism>
<dbReference type="Proteomes" id="UP000070501">
    <property type="component" value="Unassembled WGS sequence"/>
</dbReference>
<sequence length="379" mass="41836">MAAPTAPPVAPQDPETAASTPAVTAAPETAETDTPAAAATHQPPPASAGILPASHWQQRAQEEEDNFDSDSAYAESIVSSTASLSASILEYRTLHGRTYHSERGEGQSWNPNDAQHDEAMDILHHMSTLMQDGTLYLAELGDNVEKVLDVGCGTGIWAIDFADQHPESEVIGLDISPQQPQWIPVNLKFEVDDATQEWTYPANTFDYIHMRWLVGSIADWTVLYKEIFRALKPGGTFEHKESSCIIQADDGTLSPDSALAQWGKVFVQAGKKFGRTFTVVEDNIQQQAMEAAGFVDVKITNMKVPIGGWPLDKKEKTIGKYAQLAMQRDVEGFVTYMWSEVMGWSQEEIAVYAAHLRRELKVGKAHAYYLMRVVIGRKP</sequence>
<feature type="compositionally biased region" description="Pro residues" evidence="2">
    <location>
        <begin position="1"/>
        <end position="11"/>
    </location>
</feature>
<evidence type="ECO:0000313" key="4">
    <source>
        <dbReference type="Proteomes" id="UP000070501"/>
    </source>
</evidence>
<dbReference type="GO" id="GO:0008168">
    <property type="term" value="F:methyltransferase activity"/>
    <property type="evidence" value="ECO:0007669"/>
    <property type="project" value="UniProtKB-KW"/>
</dbReference>